<dbReference type="CDD" id="cd03801">
    <property type="entry name" value="GT4_PimA-like"/>
    <property type="match status" value="1"/>
</dbReference>
<dbReference type="InterPro" id="IPR050194">
    <property type="entry name" value="Glycosyltransferase_grp1"/>
</dbReference>
<dbReference type="GO" id="GO:0016757">
    <property type="term" value="F:glycosyltransferase activity"/>
    <property type="evidence" value="ECO:0007669"/>
    <property type="project" value="InterPro"/>
</dbReference>
<dbReference type="PANTHER" id="PTHR45947">
    <property type="entry name" value="SULFOQUINOVOSYL TRANSFERASE SQD2"/>
    <property type="match status" value="1"/>
</dbReference>
<dbReference type="InterPro" id="IPR001296">
    <property type="entry name" value="Glyco_trans_1"/>
</dbReference>
<comment type="caution">
    <text evidence="3">The sequence shown here is derived from an EMBL/GenBank/DDBJ whole genome shotgun (WGS) entry which is preliminary data.</text>
</comment>
<organism evidence="3">
    <name type="scientific">Caldicellulosiruptor owensensis</name>
    <dbReference type="NCBI Taxonomy" id="55205"/>
    <lineage>
        <taxon>Bacteria</taxon>
        <taxon>Bacillati</taxon>
        <taxon>Bacillota</taxon>
        <taxon>Bacillota incertae sedis</taxon>
        <taxon>Caldicellulosiruptorales</taxon>
        <taxon>Caldicellulosiruptoraceae</taxon>
        <taxon>Caldicellulosiruptor</taxon>
    </lineage>
</organism>
<keyword evidence="3" id="KW-0808">Transferase</keyword>
<accession>A0A7C5V4G6</accession>
<name>A0A7C5V4G6_9FIRM</name>
<evidence type="ECO:0000259" key="1">
    <source>
        <dbReference type="Pfam" id="PF00534"/>
    </source>
</evidence>
<evidence type="ECO:0000259" key="2">
    <source>
        <dbReference type="Pfam" id="PF13439"/>
    </source>
</evidence>
<sequence length="360" mass="41518">MRIAFVTPRFYPHIGGVETHVFEIARRMKEFEVEILTTDPSGKLMKIEDFEGFTVRRFKSFAPGDAYYFSLELYRYLKKKSNDYDLIHAHNYHAFPALFAALSKRESKFVFTSHYHGYGHSFFRNLLHKPYKLLGKRMFEEAEAVICVSNYEKSLVLKNFRVNESKIHVIPNGINTEEFEGIDKIKERKDNSLKKILFVGRIEKYKGLDYVVRALKYLPENFILEVVGKGSYKSKIVKLAEELGVIDRVKFYQDLSRKELVKKYAEADVFVLLSKHEAYGIAVAEALAAKTPCIVAKTSALSEWVDNRNVFGLNYPISIDELTDLINRVSGIGVEGVNVPSWDSAVERLKKVYRGVLYDF</sequence>
<feature type="domain" description="Glycosyltransferase subfamily 4-like N-terminal" evidence="2">
    <location>
        <begin position="14"/>
        <end position="178"/>
    </location>
</feature>
<dbReference type="Pfam" id="PF13439">
    <property type="entry name" value="Glyco_transf_4"/>
    <property type="match status" value="1"/>
</dbReference>
<protein>
    <submittedName>
        <fullName evidence="3">Glycosyltransferase family 1 protein</fullName>
    </submittedName>
</protein>
<dbReference type="EMBL" id="DRUZ01000013">
    <property type="protein sequence ID" value="HHS01145.1"/>
    <property type="molecule type" value="Genomic_DNA"/>
</dbReference>
<dbReference type="SUPFAM" id="SSF53756">
    <property type="entry name" value="UDP-Glycosyltransferase/glycogen phosphorylase"/>
    <property type="match status" value="1"/>
</dbReference>
<dbReference type="InterPro" id="IPR028098">
    <property type="entry name" value="Glyco_trans_4-like_N"/>
</dbReference>
<dbReference type="Gene3D" id="3.40.50.2000">
    <property type="entry name" value="Glycogen Phosphorylase B"/>
    <property type="match status" value="2"/>
</dbReference>
<reference evidence="3" key="1">
    <citation type="journal article" date="2020" name="mSystems">
        <title>Genome- and Community-Level Interaction Insights into Carbon Utilization and Element Cycling Functions of Hydrothermarchaeota in Hydrothermal Sediment.</title>
        <authorList>
            <person name="Zhou Z."/>
            <person name="Liu Y."/>
            <person name="Xu W."/>
            <person name="Pan J."/>
            <person name="Luo Z.H."/>
            <person name="Li M."/>
        </authorList>
    </citation>
    <scope>NUCLEOTIDE SEQUENCE [LARGE SCALE GENOMIC DNA]</scope>
    <source>
        <strain evidence="3">SpSt-102</strain>
    </source>
</reference>
<proteinExistence type="predicted"/>
<dbReference type="PANTHER" id="PTHR45947:SF3">
    <property type="entry name" value="SULFOQUINOVOSYL TRANSFERASE SQD2"/>
    <property type="match status" value="1"/>
</dbReference>
<evidence type="ECO:0000313" key="3">
    <source>
        <dbReference type="EMBL" id="HHS01145.1"/>
    </source>
</evidence>
<dbReference type="Pfam" id="PF00534">
    <property type="entry name" value="Glycos_transf_1"/>
    <property type="match status" value="1"/>
</dbReference>
<dbReference type="AlphaFoldDB" id="A0A7C5V4G6"/>
<gene>
    <name evidence="3" type="ORF">ENL71_01150</name>
</gene>
<feature type="domain" description="Glycosyl transferase family 1" evidence="1">
    <location>
        <begin position="184"/>
        <end position="328"/>
    </location>
</feature>